<feature type="binding site" evidence="6">
    <location>
        <position position="61"/>
    </location>
    <ligand>
        <name>ATP</name>
        <dbReference type="ChEBI" id="CHEBI:30616"/>
    </ligand>
</feature>
<feature type="region of interest" description="Disordered" evidence="7">
    <location>
        <begin position="438"/>
        <end position="488"/>
    </location>
</feature>
<dbReference type="SMART" id="SM00220">
    <property type="entry name" value="S_TKc"/>
    <property type="match status" value="1"/>
</dbReference>
<gene>
    <name evidence="9" type="ORF">V7S43_015307</name>
</gene>
<dbReference type="FunFam" id="1.10.510.10:FF:000571">
    <property type="entry name" value="Maternal embryonic leucine zipper kinase"/>
    <property type="match status" value="1"/>
</dbReference>
<evidence type="ECO:0000256" key="1">
    <source>
        <dbReference type="ARBA" id="ARBA00022527"/>
    </source>
</evidence>
<dbReference type="AlphaFoldDB" id="A0ABD3F0X0"/>
<dbReference type="EMBL" id="JBIMZQ010000045">
    <property type="protein sequence ID" value="KAL3659632.1"/>
    <property type="molecule type" value="Genomic_DNA"/>
</dbReference>
<evidence type="ECO:0000256" key="7">
    <source>
        <dbReference type="SAM" id="MobiDB-lite"/>
    </source>
</evidence>
<evidence type="ECO:0000256" key="4">
    <source>
        <dbReference type="ARBA" id="ARBA00022777"/>
    </source>
</evidence>
<feature type="region of interest" description="Disordered" evidence="7">
    <location>
        <begin position="357"/>
        <end position="407"/>
    </location>
</feature>
<dbReference type="Proteomes" id="UP001632037">
    <property type="component" value="Unassembled WGS sequence"/>
</dbReference>
<keyword evidence="4" id="KW-0418">Kinase</keyword>
<keyword evidence="10" id="KW-1185">Reference proteome</keyword>
<sequence>MDVIETDRADVQVNSAGATSYVNNYKIVNMLGEGTFSKVYLCQNEAGSEFALKVINKSILKRKREYKRVDGKLVLSNAFQKVQKEVAIMKKLAHSNLVKLYEVIDSPADDKLFLVLELIRGGQIMYWDDKKFRYFAKGTTSEVLSKETVRECLRDVVAALDFLHRNHICHRDIKPENILLSGKQYKVADFGVAYMNENEPSVGDAAALKLRSTEGTYHFLAPECTTGDEYDPYQVDVWAVGVTMFTLLLGTLPFGTSVASLSDVMTSIREDALVLPSELDPECAALLTQLLEKNPRLRITIPQLQAHPWLSGGQRSSGTEVIVTQQEIEAAFTPVNNFILVMKLKLKMSSRLNSARKSLASNSPRCVPVTTHAPIEDESTGRSQKVEEMAPGEQPRATSEKIQRRSSRMVEAISETVSSLTALARRESQLGATALVFEGPIPSEDSPSTSNRPGSPVRPVSKCPVRSDTTKTEMENLPPGQSDTDALVCSSRGSVLKGDESPAKPDKERSVNILRLTKRKSTSYRGLVRAIEIPEEGDKSEPTSPINRKKRRESVPGEEDSSSLQSAIDTVTAESKDKEATGDSNARPRLARKKSMSFRALVATEPSPTDTLVQGGAYASQTSTSILLATARPAVLSRRLSRRNSRVICALNTSPEHIDGALTIDLVASGKEIKTNSSPPRPQSPQLRRSSMPFRPLVPMSVNEASPIEGEVSSPVVKSPPKAELGSPPNLIRRQSRCNATSDDALDTSQGVKGTGHLPDENELSPTKTKELNTITLPTSPRSQNVPHSPLKVKVDDLNKDQLLEPLRKANLPVLDLNLSPISSPLASPVASSQKVANSSDEDEDATGEPTRRRRSSSPPKTIKETHLALLKIAPLARKRSSSLKEFSSGLDEETLPKSASTSAIGTSAASVSSTTIPDRRFTFSNKPTSGLPEATESPQSPSKWLDRNRSMSSAEDDDPSNTLLRKTSLAKVLDACMITCADQSVEEAKTPVADTETPLTPIRRHHVHVPPLVRPPVQPAPPSHGRHHQISPLGSVAHMDSPPQVIDSGSKEPPPLEKSHSRRRSLVLAQDSMRVLFRGKSSVRLNLLEEKRGAHYVTNDKVSAIKSKVCGIM</sequence>
<evidence type="ECO:0000313" key="10">
    <source>
        <dbReference type="Proteomes" id="UP001632037"/>
    </source>
</evidence>
<dbReference type="PROSITE" id="PS50011">
    <property type="entry name" value="PROTEIN_KINASE_DOM"/>
    <property type="match status" value="1"/>
</dbReference>
<organism evidence="9 10">
    <name type="scientific">Phytophthora oleae</name>
    <dbReference type="NCBI Taxonomy" id="2107226"/>
    <lineage>
        <taxon>Eukaryota</taxon>
        <taxon>Sar</taxon>
        <taxon>Stramenopiles</taxon>
        <taxon>Oomycota</taxon>
        <taxon>Peronosporomycetes</taxon>
        <taxon>Peronosporales</taxon>
        <taxon>Peronosporaceae</taxon>
        <taxon>Phytophthora</taxon>
    </lineage>
</organism>
<feature type="region of interest" description="Disordered" evidence="7">
    <location>
        <begin position="822"/>
        <end position="868"/>
    </location>
</feature>
<feature type="region of interest" description="Disordered" evidence="7">
    <location>
        <begin position="535"/>
        <end position="593"/>
    </location>
</feature>
<feature type="region of interest" description="Disordered" evidence="7">
    <location>
        <begin position="493"/>
        <end position="512"/>
    </location>
</feature>
<feature type="compositionally biased region" description="Polar residues" evidence="7">
    <location>
        <begin position="562"/>
        <end position="573"/>
    </location>
</feature>
<feature type="region of interest" description="Disordered" evidence="7">
    <location>
        <begin position="887"/>
        <end position="963"/>
    </location>
</feature>
<dbReference type="InterPro" id="IPR000719">
    <property type="entry name" value="Prot_kinase_dom"/>
</dbReference>
<dbReference type="SUPFAM" id="SSF56112">
    <property type="entry name" value="Protein kinase-like (PK-like)"/>
    <property type="match status" value="1"/>
</dbReference>
<evidence type="ECO:0000259" key="8">
    <source>
        <dbReference type="PROSITE" id="PS50011"/>
    </source>
</evidence>
<reference evidence="9 10" key="1">
    <citation type="submission" date="2024-09" db="EMBL/GenBank/DDBJ databases">
        <title>Genome sequencing and assembly of Phytophthora oleae, isolate VK10A, causative agent of rot of olive drupes.</title>
        <authorList>
            <person name="Conti Taguali S."/>
            <person name="Riolo M."/>
            <person name="La Spada F."/>
            <person name="Cacciola S.O."/>
            <person name="Dionisio G."/>
        </authorList>
    </citation>
    <scope>NUCLEOTIDE SEQUENCE [LARGE SCALE GENOMIC DNA]</scope>
    <source>
        <strain evidence="9 10">VK10A</strain>
    </source>
</reference>
<dbReference type="PROSITE" id="PS00107">
    <property type="entry name" value="PROTEIN_KINASE_ATP"/>
    <property type="match status" value="1"/>
</dbReference>
<dbReference type="InterPro" id="IPR008271">
    <property type="entry name" value="Ser/Thr_kinase_AS"/>
</dbReference>
<dbReference type="InterPro" id="IPR017441">
    <property type="entry name" value="Protein_kinase_ATP_BS"/>
</dbReference>
<dbReference type="PANTHER" id="PTHR24345:SF91">
    <property type="entry name" value="SERINE_THREONINE-PROTEIN KINASE PLK4"/>
    <property type="match status" value="1"/>
</dbReference>
<proteinExistence type="predicted"/>
<feature type="domain" description="Protein kinase" evidence="8">
    <location>
        <begin position="25"/>
        <end position="310"/>
    </location>
</feature>
<comment type="caution">
    <text evidence="9">The sequence shown here is derived from an EMBL/GenBank/DDBJ whole genome shotgun (WGS) entry which is preliminary data.</text>
</comment>
<evidence type="ECO:0000256" key="5">
    <source>
        <dbReference type="ARBA" id="ARBA00022840"/>
    </source>
</evidence>
<keyword evidence="5 6" id="KW-0067">ATP-binding</keyword>
<feature type="compositionally biased region" description="Low complexity" evidence="7">
    <location>
        <begin position="899"/>
        <end position="916"/>
    </location>
</feature>
<dbReference type="GO" id="GO:0005524">
    <property type="term" value="F:ATP binding"/>
    <property type="evidence" value="ECO:0007669"/>
    <property type="project" value="UniProtKB-UniRule"/>
</dbReference>
<feature type="region of interest" description="Disordered" evidence="7">
    <location>
        <begin position="706"/>
        <end position="769"/>
    </location>
</feature>
<evidence type="ECO:0000256" key="2">
    <source>
        <dbReference type="ARBA" id="ARBA00022679"/>
    </source>
</evidence>
<dbReference type="Pfam" id="PF00069">
    <property type="entry name" value="Pkinase"/>
    <property type="match status" value="1"/>
</dbReference>
<accession>A0ABD3F0X0</accession>
<dbReference type="PROSITE" id="PS00108">
    <property type="entry name" value="PROTEIN_KINASE_ST"/>
    <property type="match status" value="1"/>
</dbReference>
<dbReference type="GO" id="GO:0004674">
    <property type="term" value="F:protein serine/threonine kinase activity"/>
    <property type="evidence" value="ECO:0007669"/>
    <property type="project" value="UniProtKB-KW"/>
</dbReference>
<dbReference type="PANTHER" id="PTHR24345">
    <property type="entry name" value="SERINE/THREONINE-PROTEIN KINASE PLK"/>
    <property type="match status" value="1"/>
</dbReference>
<feature type="region of interest" description="Disordered" evidence="7">
    <location>
        <begin position="672"/>
        <end position="691"/>
    </location>
</feature>
<feature type="compositionally biased region" description="Polar residues" evidence="7">
    <location>
        <begin position="737"/>
        <end position="752"/>
    </location>
</feature>
<keyword evidence="3 6" id="KW-0547">Nucleotide-binding</keyword>
<name>A0ABD3F0X0_9STRA</name>
<dbReference type="Gene3D" id="1.10.510.10">
    <property type="entry name" value="Transferase(Phosphotransferase) domain 1"/>
    <property type="match status" value="1"/>
</dbReference>
<keyword evidence="1" id="KW-0723">Serine/threonine-protein kinase</keyword>
<feature type="region of interest" description="Disordered" evidence="7">
    <location>
        <begin position="1020"/>
        <end position="1065"/>
    </location>
</feature>
<feature type="compositionally biased region" description="Basic and acidic residues" evidence="7">
    <location>
        <begin position="497"/>
        <end position="510"/>
    </location>
</feature>
<keyword evidence="2" id="KW-0808">Transferase</keyword>
<evidence type="ECO:0000313" key="9">
    <source>
        <dbReference type="EMBL" id="KAL3659632.1"/>
    </source>
</evidence>
<feature type="compositionally biased region" description="Polar residues" evidence="7">
    <location>
        <begin position="822"/>
        <end position="839"/>
    </location>
</feature>
<dbReference type="InterPro" id="IPR011009">
    <property type="entry name" value="Kinase-like_dom_sf"/>
</dbReference>
<evidence type="ECO:0000256" key="3">
    <source>
        <dbReference type="ARBA" id="ARBA00022741"/>
    </source>
</evidence>
<evidence type="ECO:0000256" key="6">
    <source>
        <dbReference type="PROSITE-ProRule" id="PRU10141"/>
    </source>
</evidence>
<protein>
    <recommendedName>
        <fullName evidence="8">Protein kinase domain-containing protein</fullName>
    </recommendedName>
</protein>
<dbReference type="CDD" id="cd14008">
    <property type="entry name" value="STKc_LKB1_CaMKK"/>
    <property type="match status" value="1"/>
</dbReference>
<dbReference type="Gene3D" id="3.30.200.20">
    <property type="entry name" value="Phosphorylase Kinase, domain 1"/>
    <property type="match status" value="1"/>
</dbReference>